<evidence type="ECO:0000313" key="8">
    <source>
        <dbReference type="EMBL" id="OWJ81218.1"/>
    </source>
</evidence>
<dbReference type="EMBL" id="NIPV01000015">
    <property type="protein sequence ID" value="OWJ77790.1"/>
    <property type="molecule type" value="Genomic_DNA"/>
</dbReference>
<dbReference type="SUPFAM" id="SSF53850">
    <property type="entry name" value="Periplasmic binding protein-like II"/>
    <property type="match status" value="1"/>
</dbReference>
<dbReference type="PANTHER" id="PTHR35936">
    <property type="entry name" value="MEMBRANE-BOUND LYTIC MUREIN TRANSGLYCOSYLASE F"/>
    <property type="match status" value="1"/>
</dbReference>
<comment type="subcellular location">
    <subcellularLocation>
        <location evidence="1">Cell envelope</location>
    </subcellularLocation>
</comment>
<evidence type="ECO:0000256" key="1">
    <source>
        <dbReference type="ARBA" id="ARBA00004196"/>
    </source>
</evidence>
<evidence type="ECO:0000256" key="3">
    <source>
        <dbReference type="ARBA" id="ARBA00022729"/>
    </source>
</evidence>
<comment type="caution">
    <text evidence="8">The sequence shown here is derived from an EMBL/GenBank/DDBJ whole genome shotgun (WGS) entry which is preliminary data.</text>
</comment>
<evidence type="ECO:0000313" key="7">
    <source>
        <dbReference type="EMBL" id="OWJ77790.1"/>
    </source>
</evidence>
<feature type="domain" description="Solute-binding protein family 3/N-terminal" evidence="6">
    <location>
        <begin position="23"/>
        <end position="257"/>
    </location>
</feature>
<dbReference type="InterPro" id="IPR001638">
    <property type="entry name" value="Solute-binding_3/MltF_N"/>
</dbReference>
<keyword evidence="10" id="KW-1185">Reference proteome</keyword>
<evidence type="ECO:0000259" key="6">
    <source>
        <dbReference type="SMART" id="SM00062"/>
    </source>
</evidence>
<comment type="similarity">
    <text evidence="2 4">Belongs to the bacterial solute-binding protein 3 family.</text>
</comment>
<dbReference type="PROSITE" id="PS01039">
    <property type="entry name" value="SBP_BACTERIAL_3"/>
    <property type="match status" value="1"/>
</dbReference>
<dbReference type="RefSeq" id="WP_088234061.1">
    <property type="nucleotide sequence ID" value="NZ_CALUEG010000051.1"/>
</dbReference>
<reference evidence="9 10" key="1">
    <citation type="submission" date="2016-11" db="EMBL/GenBank/DDBJ databases">
        <title>Comparison of Traditional DNA-DNA Hybridization with In Silico Genomic Analysis.</title>
        <authorList>
            <person name="Nicholson A.C."/>
            <person name="Sammons S."/>
            <person name="Humrighouse B.W."/>
            <person name="Graziano J."/>
            <person name="Lasker B."/>
            <person name="Whitney A.M."/>
            <person name="Mcquiston J.R."/>
        </authorList>
    </citation>
    <scope>NUCLEOTIDE SEQUENCE [LARGE SCALE GENOMIC DNA]</scope>
    <source>
        <strain evidence="7 10">H1892</strain>
        <strain evidence="8 9">H2381</strain>
    </source>
</reference>
<protein>
    <recommendedName>
        <fullName evidence="6">Solute-binding protein family 3/N-terminal domain-containing protein</fullName>
    </recommendedName>
</protein>
<dbReference type="OrthoDB" id="9807134at2"/>
<name>A0A225D3R3_9RHOB</name>
<evidence type="ECO:0000256" key="4">
    <source>
        <dbReference type="RuleBase" id="RU003744"/>
    </source>
</evidence>
<dbReference type="SMART" id="SM00062">
    <property type="entry name" value="PBPb"/>
    <property type="match status" value="1"/>
</dbReference>
<dbReference type="Pfam" id="PF00497">
    <property type="entry name" value="SBP_bac_3"/>
    <property type="match status" value="1"/>
</dbReference>
<evidence type="ECO:0000313" key="10">
    <source>
        <dbReference type="Proteomes" id="UP000214673"/>
    </source>
</evidence>
<dbReference type="Proteomes" id="UP000196640">
    <property type="component" value="Unassembled WGS sequence"/>
</dbReference>
<dbReference type="PANTHER" id="PTHR35936:SF17">
    <property type="entry name" value="ARGININE-BINDING EXTRACELLULAR PROTEIN ARTP"/>
    <property type="match status" value="1"/>
</dbReference>
<evidence type="ECO:0000256" key="5">
    <source>
        <dbReference type="SAM" id="SignalP"/>
    </source>
</evidence>
<dbReference type="InterPro" id="IPR018313">
    <property type="entry name" value="SBP_3_CS"/>
</dbReference>
<gene>
    <name evidence="8" type="ORF">CDV52_19165</name>
    <name evidence="7" type="ORF">CDV53_04680</name>
</gene>
<dbReference type="Gene3D" id="3.40.190.10">
    <property type="entry name" value="Periplasmic binding protein-like II"/>
    <property type="match status" value="2"/>
</dbReference>
<feature type="signal peptide" evidence="5">
    <location>
        <begin position="1"/>
        <end position="20"/>
    </location>
</feature>
<proteinExistence type="inferred from homology"/>
<feature type="chain" id="PRO_5013347716" description="Solute-binding protein family 3/N-terminal domain-containing protein" evidence="5">
    <location>
        <begin position="21"/>
        <end position="263"/>
    </location>
</feature>
<evidence type="ECO:0000256" key="2">
    <source>
        <dbReference type="ARBA" id="ARBA00010333"/>
    </source>
</evidence>
<accession>A0A225D3R3</accession>
<dbReference type="EMBL" id="NIPX01000045">
    <property type="protein sequence ID" value="OWJ81218.1"/>
    <property type="molecule type" value="Genomic_DNA"/>
</dbReference>
<organism evidence="8 9">
    <name type="scientific">Haematobacter missouriensis</name>
    <dbReference type="NCBI Taxonomy" id="366616"/>
    <lineage>
        <taxon>Bacteria</taxon>
        <taxon>Pseudomonadati</taxon>
        <taxon>Pseudomonadota</taxon>
        <taxon>Alphaproteobacteria</taxon>
        <taxon>Rhodobacterales</taxon>
        <taxon>Paracoccaceae</taxon>
        <taxon>Haematobacter</taxon>
    </lineage>
</organism>
<keyword evidence="3 5" id="KW-0732">Signal</keyword>
<evidence type="ECO:0000313" key="9">
    <source>
        <dbReference type="Proteomes" id="UP000196640"/>
    </source>
</evidence>
<sequence>MIRLPLLALALGTMVSSAEAASPLRIGVDCTYPPFGYQDSDGQIKGFDVDVAKLVADRIGREALVLCQDWDGMIPALLAGKFDMISASMSITEERQKSIDFSVPYRSSSARFAGQEGLKAHPLNADGSIDPEGLDGLTVGIQRASTYAKFMTEKYPTVSVVEYDKVNDMILDLEAGRLDLVFAGPIKLDNDFLSKPEGKGFAFVGPEINDVSYFGPGIGLGLRKEDAALTEAVNNALTASFADGSFDAMSGKYWDFRVRPDGQ</sequence>
<dbReference type="GO" id="GO:0030313">
    <property type="term" value="C:cell envelope"/>
    <property type="evidence" value="ECO:0007669"/>
    <property type="project" value="UniProtKB-SubCell"/>
</dbReference>
<dbReference type="Proteomes" id="UP000214673">
    <property type="component" value="Unassembled WGS sequence"/>
</dbReference>
<dbReference type="AlphaFoldDB" id="A0A225D3R3"/>